<gene>
    <name evidence="2" type="ORF">ACHHYP_07868</name>
</gene>
<feature type="domain" description="Putative auto-transporter adhesin head GIN" evidence="1">
    <location>
        <begin position="215"/>
        <end position="295"/>
    </location>
</feature>
<dbReference type="PANTHER" id="PTHR39200:SF1">
    <property type="entry name" value="AUTO-TRANSPORTER ADHESIN HEAD GIN DOMAIN-CONTAINING PROTEIN-RELATED"/>
    <property type="match status" value="1"/>
</dbReference>
<protein>
    <recommendedName>
        <fullName evidence="1">Putative auto-transporter adhesin head GIN domain-containing protein</fullName>
    </recommendedName>
</protein>
<organism evidence="2 3">
    <name type="scientific">Achlya hypogyna</name>
    <name type="common">Oomycete</name>
    <name type="synonym">Protoachlya hypogyna</name>
    <dbReference type="NCBI Taxonomy" id="1202772"/>
    <lineage>
        <taxon>Eukaryota</taxon>
        <taxon>Sar</taxon>
        <taxon>Stramenopiles</taxon>
        <taxon>Oomycota</taxon>
        <taxon>Saprolegniomycetes</taxon>
        <taxon>Saprolegniales</taxon>
        <taxon>Achlyaceae</taxon>
        <taxon>Achlya</taxon>
    </lineage>
</organism>
<dbReference type="Gene3D" id="2.160.20.120">
    <property type="match status" value="1"/>
</dbReference>
<comment type="caution">
    <text evidence="2">The sequence shown here is derived from an EMBL/GenBank/DDBJ whole genome shotgun (WGS) entry which is preliminary data.</text>
</comment>
<dbReference type="PANTHER" id="PTHR39200">
    <property type="entry name" value="HYPOTHETICAL EXPORTED PROTEIN"/>
    <property type="match status" value="1"/>
</dbReference>
<evidence type="ECO:0000313" key="2">
    <source>
        <dbReference type="EMBL" id="OQR98779.1"/>
    </source>
</evidence>
<evidence type="ECO:0000259" key="1">
    <source>
        <dbReference type="Pfam" id="PF10988"/>
    </source>
</evidence>
<dbReference type="Pfam" id="PF10988">
    <property type="entry name" value="DUF2807"/>
    <property type="match status" value="1"/>
</dbReference>
<keyword evidence="3" id="KW-1185">Reference proteome</keyword>
<name>A0A1V9ZLB2_ACHHY</name>
<reference evidence="2 3" key="1">
    <citation type="journal article" date="2014" name="Genome Biol. Evol.">
        <title>The secreted proteins of Achlya hypogyna and Thraustotheca clavata identify the ancestral oomycete secretome and reveal gene acquisitions by horizontal gene transfer.</title>
        <authorList>
            <person name="Misner I."/>
            <person name="Blouin N."/>
            <person name="Leonard G."/>
            <person name="Richards T.A."/>
            <person name="Lane C.E."/>
        </authorList>
    </citation>
    <scope>NUCLEOTIDE SEQUENCE [LARGE SCALE GENOMIC DNA]</scope>
    <source>
        <strain evidence="2 3">ATCC 48635</strain>
    </source>
</reference>
<evidence type="ECO:0000313" key="3">
    <source>
        <dbReference type="Proteomes" id="UP000243579"/>
    </source>
</evidence>
<dbReference type="AlphaFoldDB" id="A0A1V9ZLB2"/>
<dbReference type="EMBL" id="JNBR01000079">
    <property type="protein sequence ID" value="OQR98779.1"/>
    <property type="molecule type" value="Genomic_DNA"/>
</dbReference>
<accession>A0A1V9ZLB2</accession>
<sequence length="350" mass="37577">MANDPAKLNKADKATETADATVTSKVVDFEDKHIYALREGVCGSKVFVSTHQEKRTTVKLTGASADIERITAEVRLFKLGGRLLELNRDSSNAAAAEGRVLMEIFLNESQPLRAMESVGDSDVVLEDGTLHTHATVEKIGSGAMYLHFAKEVDMQQLHTVLRGSGLIQLDAPKLRVQTALQVDVVGSGSTRFHTHQLSAASILTKVTGSGDILFDATNLAVRQLASVISGSGAIRYHNAGTVDQHTMDVCGSGKVIATSLLSERALGSVTGSGEVLTQALKALDGSVFGSGSFKVCEPWPEHLAVTPRYEATQHVAKSFTPHDIPTRDLKFGFQKQFNLFGNAISINFDI</sequence>
<dbReference type="Proteomes" id="UP000243579">
    <property type="component" value="Unassembled WGS sequence"/>
</dbReference>
<dbReference type="InterPro" id="IPR021255">
    <property type="entry name" value="DUF2807"/>
</dbReference>
<dbReference type="OrthoDB" id="67913at2759"/>
<proteinExistence type="predicted"/>